<evidence type="ECO:0000259" key="2">
    <source>
        <dbReference type="SMART" id="SM00198"/>
    </source>
</evidence>
<dbReference type="InterPro" id="IPR014044">
    <property type="entry name" value="CAP_dom"/>
</dbReference>
<feature type="transmembrane region" description="Helical" evidence="1">
    <location>
        <begin position="36"/>
        <end position="52"/>
    </location>
</feature>
<protein>
    <submittedName>
        <fullName evidence="4">SCP domain-containing protein</fullName>
    </submittedName>
</protein>
<keyword evidence="1" id="KW-1133">Transmembrane helix</keyword>
<keyword evidence="1" id="KW-0812">Transmembrane</keyword>
<dbReference type="AlphaFoldDB" id="A0AAF5DFC1"/>
<feature type="domain" description="SCP" evidence="2">
    <location>
        <begin position="581"/>
        <end position="711"/>
    </location>
</feature>
<accession>A0AAF5DFC1</accession>
<dbReference type="SUPFAM" id="SSF55797">
    <property type="entry name" value="PR-1-like"/>
    <property type="match status" value="2"/>
</dbReference>
<keyword evidence="3" id="KW-1185">Reference proteome</keyword>
<evidence type="ECO:0000313" key="4">
    <source>
        <dbReference type="WBParaSite" id="TCONS_00011637.p1"/>
    </source>
</evidence>
<organism evidence="3 4">
    <name type="scientific">Strongyloides stercoralis</name>
    <name type="common">Threadworm</name>
    <dbReference type="NCBI Taxonomy" id="6248"/>
    <lineage>
        <taxon>Eukaryota</taxon>
        <taxon>Metazoa</taxon>
        <taxon>Ecdysozoa</taxon>
        <taxon>Nematoda</taxon>
        <taxon>Chromadorea</taxon>
        <taxon>Rhabditida</taxon>
        <taxon>Tylenchina</taxon>
        <taxon>Panagrolaimomorpha</taxon>
        <taxon>Strongyloidoidea</taxon>
        <taxon>Strongyloididae</taxon>
        <taxon>Strongyloides</taxon>
    </lineage>
</organism>
<evidence type="ECO:0000256" key="1">
    <source>
        <dbReference type="SAM" id="Phobius"/>
    </source>
</evidence>
<name>A0AAF5DFC1_STRER</name>
<dbReference type="InterPro" id="IPR035940">
    <property type="entry name" value="CAP_sf"/>
</dbReference>
<dbReference type="Pfam" id="PF00188">
    <property type="entry name" value="CAP"/>
    <property type="match status" value="2"/>
</dbReference>
<dbReference type="InterPro" id="IPR001283">
    <property type="entry name" value="CRISP-related"/>
</dbReference>
<dbReference type="PANTHER" id="PTHR10334">
    <property type="entry name" value="CYSTEINE-RICH SECRETORY PROTEIN-RELATED"/>
    <property type="match status" value="1"/>
</dbReference>
<keyword evidence="1" id="KW-0472">Membrane</keyword>
<dbReference type="SMART" id="SM00198">
    <property type="entry name" value="SCP"/>
    <property type="match status" value="2"/>
</dbReference>
<sequence>IYLFFHITILFNIKNDEYLKKLFYTNNLMYTPKMKILLLILLFSTFFIYNLNGQHNFSHSFSGASSNNNGLDNNFVGSIPKTRHSVAAVFQIEKNLFMCNQKLYKSFSLAKKKCSTESLDSNINYPNDRACSSHGTPTRGIISCLRERLRFASANRFVNRYDFSTRAWLSIWGQCDYSCFSKNNFEMLKLKMVDEINLYRIRHRVSPLTVNVMINKLAQKRVEKIIQGEKYDRDNDKIYGEVFGMSAYFAGNIIVKKWYEEGKKYNYWLNRPTFATQMFTQIIWKGTKFIGIGIIEKGGVVYTVCKLYPRGNKKNEYRKNVLSVKKYIIFVTLLLSYSWNGEKLSLALYDQKTNGYLKRANSMNDFKRKTLAANRFTVMNYKYNRKSIYECNEYVFNNYEDAKAYSDLLRKKAVQMFQKKPKKCLYKKKSSFDIVSYEINGKTIYECGVYGFESYEDAKEYQRKIYKNSIKDTSVEPKGSVRKSTYINDITWYSIKGTRIYECGDYGFHDYSNAAAYCKYLQSNNFINSMWKPKGCVSESRHKINDFDITDFLGANPLGIDIWKKIWGNCDYSCFSKKGFSVFKKKLNEEINAYRKLHGSKGLKMNLKLCIAAQKHANKIAKTKTLSHASDYYVFGVTFGLAYYRAASTVALKWYEEGERYNFMAGKKVPGTQMFTQMLWNKSIRLGVGIAMVENMIVVVCKYWPKGNLEGEYKKNVFFPLNKLLADFK</sequence>
<dbReference type="Proteomes" id="UP000035681">
    <property type="component" value="Unplaced"/>
</dbReference>
<feature type="domain" description="SCP" evidence="2">
    <location>
        <begin position="187"/>
        <end position="315"/>
    </location>
</feature>
<proteinExistence type="predicted"/>
<dbReference type="Gene3D" id="3.40.33.10">
    <property type="entry name" value="CAP"/>
    <property type="match status" value="2"/>
</dbReference>
<evidence type="ECO:0000313" key="3">
    <source>
        <dbReference type="Proteomes" id="UP000035681"/>
    </source>
</evidence>
<reference evidence="4" key="1">
    <citation type="submission" date="2024-02" db="UniProtKB">
        <authorList>
            <consortium name="WormBaseParasite"/>
        </authorList>
    </citation>
    <scope>IDENTIFICATION</scope>
</reference>
<dbReference type="WBParaSite" id="TCONS_00011637.p1">
    <property type="protein sequence ID" value="TCONS_00011637.p1"/>
    <property type="gene ID" value="XLOC_006278"/>
</dbReference>